<dbReference type="SUPFAM" id="SSF51905">
    <property type="entry name" value="FAD/NAD(P)-binding domain"/>
    <property type="match status" value="1"/>
</dbReference>
<dbReference type="Gene3D" id="3.50.50.60">
    <property type="entry name" value="FAD/NAD(P)-binding domain"/>
    <property type="match status" value="1"/>
</dbReference>
<protein>
    <submittedName>
        <fullName evidence="2">FAD-dependent oxidoreductase</fullName>
    </submittedName>
</protein>
<dbReference type="PRINTS" id="PR00368">
    <property type="entry name" value="FADPNR"/>
</dbReference>
<dbReference type="InterPro" id="IPR050464">
    <property type="entry name" value="Zeta_carotene_desat/Oxidored"/>
</dbReference>
<dbReference type="EMBL" id="JAZHOV010000006">
    <property type="protein sequence ID" value="MEF2255771.1"/>
    <property type="molecule type" value="Genomic_DNA"/>
</dbReference>
<accession>A0ABU7V7W2</accession>
<name>A0ABU7V7W2_9MICO</name>
<dbReference type="InterPro" id="IPR002937">
    <property type="entry name" value="Amino_oxidase"/>
</dbReference>
<comment type="caution">
    <text evidence="2">The sequence shown here is derived from an EMBL/GenBank/DDBJ whole genome shotgun (WGS) entry which is preliminary data.</text>
</comment>
<evidence type="ECO:0000259" key="1">
    <source>
        <dbReference type="Pfam" id="PF01593"/>
    </source>
</evidence>
<dbReference type="Gene3D" id="3.90.660.20">
    <property type="entry name" value="Protoporphyrinogen oxidase, mitochondrial, domain 2"/>
    <property type="match status" value="1"/>
</dbReference>
<dbReference type="Gene3D" id="1.10.3110.10">
    <property type="entry name" value="protoporphyrinogen ix oxidase, domain 3"/>
    <property type="match status" value="1"/>
</dbReference>
<organism evidence="2 3">
    <name type="scientific">Microbacterium schleiferi</name>
    <dbReference type="NCBI Taxonomy" id="69362"/>
    <lineage>
        <taxon>Bacteria</taxon>
        <taxon>Bacillati</taxon>
        <taxon>Actinomycetota</taxon>
        <taxon>Actinomycetes</taxon>
        <taxon>Micrococcales</taxon>
        <taxon>Microbacteriaceae</taxon>
        <taxon>Microbacterium</taxon>
    </lineage>
</organism>
<proteinExistence type="predicted"/>
<dbReference type="PRINTS" id="PR00411">
    <property type="entry name" value="PNDRDTASEI"/>
</dbReference>
<reference evidence="2 3" key="1">
    <citation type="submission" date="2024-01" db="EMBL/GenBank/DDBJ databases">
        <title>the genome sequence of strain Microbacterium schleiferi NBRC 15075.</title>
        <authorList>
            <person name="Ding Y."/>
            <person name="Zhang G."/>
        </authorList>
    </citation>
    <scope>NUCLEOTIDE SEQUENCE [LARGE SCALE GENOMIC DNA]</scope>
    <source>
        <strain evidence="2 3">NBRC 15075</strain>
    </source>
</reference>
<feature type="domain" description="Amine oxidase" evidence="1">
    <location>
        <begin position="25"/>
        <end position="461"/>
    </location>
</feature>
<gene>
    <name evidence="2" type="ORF">V2V91_11600</name>
</gene>
<dbReference type="RefSeq" id="WP_292707397.1">
    <property type="nucleotide sequence ID" value="NZ_BAAAUO010000001.1"/>
</dbReference>
<dbReference type="PANTHER" id="PTHR42923">
    <property type="entry name" value="PROTOPORPHYRINOGEN OXIDASE"/>
    <property type="match status" value="1"/>
</dbReference>
<evidence type="ECO:0000313" key="3">
    <source>
        <dbReference type="Proteomes" id="UP001351900"/>
    </source>
</evidence>
<sequence length="491" mass="51080">MAESAFEKLVEHARSENVVVVGAGLAGLVAALECAKVGLRVTVVEASERLGGAIAHAEVAGVMVDLGATGWATRNGAVDALVTELGLADEAIEPATSDVWVAVSGAVLPYPAQNVAGIPANPWDPVVRKVIGWAGTWRAYLDRLRPPLTIGQERNLGALVRRRMGAQIHNRLVAPLTRGRYGLPPDAVDVSLIAPGLGSALTRTGSLAAAAGELIAVAGDQAAAPPIRGLAGGLTRLVDALVARLGDYGVSVVTAARVSQLTAQGDSWTVTAQTVDGTQDLPADAVIVATGAADAARLVPFSVPALLERELVQEVITLVASAPAPAEPHTTVFTANPATEPVVASDETQRWANSVPGVRVARLTYGDLDTAAPTSELSDEDVFLKAARDAEALLGLPADAIVEARRDRWVQPPSALMRGRDEAAETLRARVRAVRGIGLVGAWASGPGLARVVAHAREEAERLRVNLLWGTHADGVTLGEDHPLDKREETP</sequence>
<dbReference type="PANTHER" id="PTHR42923:SF3">
    <property type="entry name" value="PROTOPORPHYRINOGEN OXIDASE"/>
    <property type="match status" value="1"/>
</dbReference>
<dbReference type="InterPro" id="IPR036188">
    <property type="entry name" value="FAD/NAD-bd_sf"/>
</dbReference>
<dbReference type="Proteomes" id="UP001351900">
    <property type="component" value="Unassembled WGS sequence"/>
</dbReference>
<keyword evidence="3" id="KW-1185">Reference proteome</keyword>
<evidence type="ECO:0000313" key="2">
    <source>
        <dbReference type="EMBL" id="MEF2255771.1"/>
    </source>
</evidence>
<dbReference type="Pfam" id="PF01593">
    <property type="entry name" value="Amino_oxidase"/>
    <property type="match status" value="1"/>
</dbReference>